<keyword evidence="3" id="KW-0507">mRNA processing</keyword>
<dbReference type="SMART" id="SM00175">
    <property type="entry name" value="RAB"/>
    <property type="match status" value="1"/>
</dbReference>
<feature type="compositionally biased region" description="Basic and acidic residues" evidence="14">
    <location>
        <begin position="294"/>
        <end position="373"/>
    </location>
</feature>
<organism evidence="18 19">
    <name type="scientific">Calidris pygmaea</name>
    <name type="common">Spoon-billed sandpiper</name>
    <dbReference type="NCBI Taxonomy" id="425635"/>
    <lineage>
        <taxon>Eukaryota</taxon>
        <taxon>Metazoa</taxon>
        <taxon>Chordata</taxon>
        <taxon>Craniata</taxon>
        <taxon>Vertebrata</taxon>
        <taxon>Euteleostomi</taxon>
        <taxon>Archelosauria</taxon>
        <taxon>Archosauria</taxon>
        <taxon>Dinosauria</taxon>
        <taxon>Saurischia</taxon>
        <taxon>Theropoda</taxon>
        <taxon>Coelurosauria</taxon>
        <taxon>Aves</taxon>
        <taxon>Neognathae</taxon>
        <taxon>Neoaves</taxon>
        <taxon>Charadriiformes</taxon>
        <taxon>Scolopacidae</taxon>
        <taxon>Calidris</taxon>
    </lineage>
</organism>
<evidence type="ECO:0000256" key="1">
    <source>
        <dbReference type="ARBA" id="ARBA00004123"/>
    </source>
</evidence>
<dbReference type="FunFam" id="3.40.50.300:FF:000322">
    <property type="entry name" value="probable ATP-dependent RNA helicase DDX23"/>
    <property type="match status" value="1"/>
</dbReference>
<dbReference type="Pfam" id="PF25430">
    <property type="entry name" value="DDX23"/>
    <property type="match status" value="1"/>
</dbReference>
<evidence type="ECO:0000256" key="7">
    <source>
        <dbReference type="ARBA" id="ARBA00022840"/>
    </source>
</evidence>
<keyword evidence="4" id="KW-0547">Nucleotide-binding</keyword>
<dbReference type="SMART" id="SM00490">
    <property type="entry name" value="HELICc"/>
    <property type="match status" value="1"/>
</dbReference>
<name>A0A8C3KUA1_9CHAR</name>
<feature type="short sequence motif" description="Q motif" evidence="12">
    <location>
        <begin position="538"/>
        <end position="566"/>
    </location>
</feature>
<dbReference type="SUPFAM" id="SSF52540">
    <property type="entry name" value="P-loop containing nucleoside triphosphate hydrolases"/>
    <property type="match status" value="3"/>
</dbReference>
<reference evidence="18" key="1">
    <citation type="submission" date="2025-08" db="UniProtKB">
        <authorList>
            <consortium name="Ensembl"/>
        </authorList>
    </citation>
    <scope>IDENTIFICATION</scope>
</reference>
<feature type="compositionally biased region" description="Basic and acidic residues" evidence="14">
    <location>
        <begin position="1012"/>
        <end position="1026"/>
    </location>
</feature>
<feature type="compositionally biased region" description="Basic and acidic residues" evidence="14">
    <location>
        <begin position="216"/>
        <end position="251"/>
    </location>
</feature>
<dbReference type="PROSITE" id="PS51195">
    <property type="entry name" value="Q_MOTIF"/>
    <property type="match status" value="1"/>
</dbReference>
<dbReference type="Pfam" id="PF00071">
    <property type="entry name" value="Ras"/>
    <property type="match status" value="1"/>
</dbReference>
<keyword evidence="5" id="KW-0378">Hydrolase</keyword>
<dbReference type="GO" id="GO:0008380">
    <property type="term" value="P:RNA splicing"/>
    <property type="evidence" value="ECO:0007669"/>
    <property type="project" value="UniProtKB-KW"/>
</dbReference>
<evidence type="ECO:0000256" key="5">
    <source>
        <dbReference type="ARBA" id="ARBA00022801"/>
    </source>
</evidence>
<feature type="region of interest" description="Disordered" evidence="14">
    <location>
        <begin position="975"/>
        <end position="1053"/>
    </location>
</feature>
<keyword evidence="13" id="KW-0175">Coiled coil</keyword>
<accession>A0A8C3KUA1</accession>
<feature type="domain" description="DEAD-box RNA helicase Q" evidence="17">
    <location>
        <begin position="538"/>
        <end position="566"/>
    </location>
</feature>
<dbReference type="Gene3D" id="3.40.50.300">
    <property type="entry name" value="P-loop containing nucleotide triphosphate hydrolases"/>
    <property type="match status" value="3"/>
</dbReference>
<dbReference type="Ensembl" id="ENSCPGT00000029983.1">
    <property type="protein sequence ID" value="ENSCPGP00000027470.1"/>
    <property type="gene ID" value="ENSCPGG00000018942.1"/>
</dbReference>
<keyword evidence="9" id="KW-0539">Nucleus</keyword>
<evidence type="ECO:0000256" key="12">
    <source>
        <dbReference type="PROSITE-ProRule" id="PRU00552"/>
    </source>
</evidence>
<dbReference type="SMART" id="SM00174">
    <property type="entry name" value="RHO"/>
    <property type="match status" value="1"/>
</dbReference>
<comment type="catalytic activity">
    <reaction evidence="11">
        <text>ATP + H2O = ADP + phosphate + H(+)</text>
        <dbReference type="Rhea" id="RHEA:13065"/>
        <dbReference type="ChEBI" id="CHEBI:15377"/>
        <dbReference type="ChEBI" id="CHEBI:15378"/>
        <dbReference type="ChEBI" id="CHEBI:30616"/>
        <dbReference type="ChEBI" id="CHEBI:43474"/>
        <dbReference type="ChEBI" id="CHEBI:456216"/>
        <dbReference type="EC" id="3.6.4.13"/>
    </reaction>
</comment>
<evidence type="ECO:0000256" key="2">
    <source>
        <dbReference type="ARBA" id="ARBA00012552"/>
    </source>
</evidence>
<evidence type="ECO:0000256" key="13">
    <source>
        <dbReference type="SAM" id="Coils"/>
    </source>
</evidence>
<keyword evidence="19" id="KW-1185">Reference proteome</keyword>
<dbReference type="InterPro" id="IPR014014">
    <property type="entry name" value="RNA_helicase_DEAD_Q_motif"/>
</dbReference>
<dbReference type="InterPro" id="IPR001650">
    <property type="entry name" value="Helicase_C-like"/>
</dbReference>
<evidence type="ECO:0000259" key="16">
    <source>
        <dbReference type="PROSITE" id="PS51194"/>
    </source>
</evidence>
<dbReference type="CDD" id="cd18787">
    <property type="entry name" value="SF2_C_DEAD"/>
    <property type="match status" value="1"/>
</dbReference>
<dbReference type="InterPro" id="IPR001806">
    <property type="entry name" value="Small_GTPase"/>
</dbReference>
<dbReference type="EC" id="3.6.4.13" evidence="2"/>
<dbReference type="Pfam" id="PF00270">
    <property type="entry name" value="DEAD"/>
    <property type="match status" value="1"/>
</dbReference>
<dbReference type="PROSITE" id="PS51420">
    <property type="entry name" value="RHO"/>
    <property type="match status" value="1"/>
</dbReference>
<feature type="domain" description="Helicase C-terminal" evidence="16">
    <location>
        <begin position="798"/>
        <end position="969"/>
    </location>
</feature>
<evidence type="ECO:0000256" key="6">
    <source>
        <dbReference type="ARBA" id="ARBA00022806"/>
    </source>
</evidence>
<sequence length="1171" mass="132663">MRQDGHAAGAGQGLLPRGEPGPVPSSGDRRRDRALTLSVPLQTYVPTVFENYTACLASEEQRVELSLWDTSGSPYYDNVRPLCYSDSDAVLLCFDISRPETLDSASKKWKSEILDYCPNTRVLLIGCKTDLRTDLSTLMELSHQKQAPISYEQMAGELADKKDRDTSPAKEERKRSRSPDRDRDRDRKASPSKDRKRHRSRDRRRGSRSRSRSRSKSTERDRRHKERDRDRNKKDRDREKDGHRRDKDRKRSSLSPSRGKDSKSRKERDSRKTEEEEENALKKEKAQPLSLEELLAKKKAEEEAEAKPKFLSKAEREAEALRRRQQEVEERQRLLEEERKKRKQFQEMGRKMLEDPQERERRERRERMERETNGTEDEEGRQKIREEKDKSKELHAIKERYLGGVKKRRRTRHLNDRKFVFEWDASEDTSIDYNPLYKERHQVQLLGRGFIAGIDLKQQKREQSRFYGDLMEKRRTLEEKEQEEARLRKLRKKEAKQRWDDRHWSQKKLDEMTDRDWRIFREDYSITTKGGKIPNPIRSWKDSSLPPHILEVIDKCGYKEPTPIQRQAIPIGLQNRDIIGVAETGSGKTAAFLIPLLVWITTLPKIDRIEESDQGPYAIILAPTRELAQQIEEETIKFGKPLGIRTVAVIGGISREDQGFRLRMGCEIVIATPGRLIDVLENRYLVLSRCTYVVLDEADRMIDMGFEPDVQKILEHMPVTNQKPDTDEAEDPEKMLANFESGKHKYRQTVMFTATMPPAVERLARSYLRRPAVVYIGSAGKPHERVEQKVFLMSESEKRKKLLAILEQGFDPPIIIFVNQKKGCDVLAKSLEKMGYNACTLHGGKGQEQREFALSNLKAGAKDILVATDVAGRGIDIHDVSMVVNYDMAKNIEGELGPAGGAVGGSRGCLAPVPRPCLTPLPPRRLHPPHWADGPSGEEWRCHHLPHQGGLHRLLRPEAGHPGEPGVLLPARAGQPPRCPAQAWHHPHQEAAGGNHLRLSPQGWYPPLGHSFGDDGTSRAGDRQDFSGHSFPRPPGPCAAGTAHHSTWGQDCPKTSPLISQSPSLPSPRIDGAAGGCLGLVPARGLPGPGRCWAGAGFQAGLSREPRSLFPFLVESPGCRNKPAAVVGRHLLVFSLLAAPPAHGGHLLAPPQCCQRCWEPAVPPRGDPGGC</sequence>
<dbReference type="AlphaFoldDB" id="A0A8C3KUA1"/>
<evidence type="ECO:0000256" key="14">
    <source>
        <dbReference type="SAM" id="MobiDB-lite"/>
    </source>
</evidence>
<protein>
    <recommendedName>
        <fullName evidence="2">RNA helicase</fullName>
        <ecNumber evidence="2">3.6.4.13</ecNumber>
    </recommendedName>
</protein>
<comment type="similarity">
    <text evidence="10">Belongs to the DEAD box helicase family. DDX23/PRP28 subfamily.</text>
</comment>
<evidence type="ECO:0000313" key="18">
    <source>
        <dbReference type="Ensembl" id="ENSCPGP00000027470.1"/>
    </source>
</evidence>
<feature type="compositionally biased region" description="Basic and acidic residues" evidence="14">
    <location>
        <begin position="380"/>
        <end position="390"/>
    </location>
</feature>
<reference evidence="18" key="2">
    <citation type="submission" date="2025-09" db="UniProtKB">
        <authorList>
            <consortium name="Ensembl"/>
        </authorList>
    </citation>
    <scope>IDENTIFICATION</scope>
</reference>
<dbReference type="Pfam" id="PF00271">
    <property type="entry name" value="Helicase_C"/>
    <property type="match status" value="1"/>
</dbReference>
<evidence type="ECO:0000313" key="19">
    <source>
        <dbReference type="Proteomes" id="UP000694419"/>
    </source>
</evidence>
<dbReference type="PANTHER" id="PTHR47958">
    <property type="entry name" value="ATP-DEPENDENT RNA HELICASE DBP3"/>
    <property type="match status" value="1"/>
</dbReference>
<dbReference type="InterPro" id="IPR027417">
    <property type="entry name" value="P-loop_NTPase"/>
</dbReference>
<evidence type="ECO:0000256" key="9">
    <source>
        <dbReference type="ARBA" id="ARBA00023242"/>
    </source>
</evidence>
<feature type="region of interest" description="Disordered" evidence="14">
    <location>
        <begin position="1"/>
        <end position="31"/>
    </location>
</feature>
<evidence type="ECO:0000256" key="3">
    <source>
        <dbReference type="ARBA" id="ARBA00022664"/>
    </source>
</evidence>
<dbReference type="InterPro" id="IPR057479">
    <property type="entry name" value="PRP28/DDX23-like_helical"/>
</dbReference>
<feature type="compositionally biased region" description="Basic residues" evidence="14">
    <location>
        <begin position="194"/>
        <end position="215"/>
    </location>
</feature>
<comment type="subcellular location">
    <subcellularLocation>
        <location evidence="1">Nucleus</location>
    </subcellularLocation>
</comment>
<dbReference type="InterPro" id="IPR011545">
    <property type="entry name" value="DEAD/DEAH_box_helicase_dom"/>
</dbReference>
<dbReference type="GO" id="GO:0003676">
    <property type="term" value="F:nucleic acid binding"/>
    <property type="evidence" value="ECO:0007669"/>
    <property type="project" value="InterPro"/>
</dbReference>
<dbReference type="GO" id="GO:0003924">
    <property type="term" value="F:GTPase activity"/>
    <property type="evidence" value="ECO:0007669"/>
    <property type="project" value="InterPro"/>
</dbReference>
<feature type="coiled-coil region" evidence="13">
    <location>
        <begin position="470"/>
        <end position="497"/>
    </location>
</feature>
<dbReference type="GO" id="GO:0005525">
    <property type="term" value="F:GTP binding"/>
    <property type="evidence" value="ECO:0007669"/>
    <property type="project" value="InterPro"/>
</dbReference>
<dbReference type="GO" id="GO:0006397">
    <property type="term" value="P:mRNA processing"/>
    <property type="evidence" value="ECO:0007669"/>
    <property type="project" value="UniProtKB-KW"/>
</dbReference>
<keyword evidence="8" id="KW-0508">mRNA splicing</keyword>
<dbReference type="PROSITE" id="PS51194">
    <property type="entry name" value="HELICASE_CTER"/>
    <property type="match status" value="1"/>
</dbReference>
<dbReference type="SMART" id="SM00487">
    <property type="entry name" value="DEXDc"/>
    <property type="match status" value="1"/>
</dbReference>
<dbReference type="CDD" id="cd17945">
    <property type="entry name" value="DEADc_DDX23"/>
    <property type="match status" value="1"/>
</dbReference>
<dbReference type="GO" id="GO:0003724">
    <property type="term" value="F:RNA helicase activity"/>
    <property type="evidence" value="ECO:0007669"/>
    <property type="project" value="UniProtKB-EC"/>
</dbReference>
<evidence type="ECO:0000256" key="11">
    <source>
        <dbReference type="ARBA" id="ARBA00047984"/>
    </source>
</evidence>
<dbReference type="GO" id="GO:0005524">
    <property type="term" value="F:ATP binding"/>
    <property type="evidence" value="ECO:0007669"/>
    <property type="project" value="UniProtKB-KW"/>
</dbReference>
<dbReference type="PROSITE" id="PS00039">
    <property type="entry name" value="DEAD_ATP_HELICASE"/>
    <property type="match status" value="1"/>
</dbReference>
<keyword evidence="7" id="KW-0067">ATP-binding</keyword>
<feature type="region of interest" description="Disordered" evidence="14">
    <location>
        <begin position="157"/>
        <end position="390"/>
    </location>
</feature>
<evidence type="ECO:0000259" key="15">
    <source>
        <dbReference type="PROSITE" id="PS51192"/>
    </source>
</evidence>
<proteinExistence type="inferred from homology"/>
<dbReference type="InterPro" id="IPR000629">
    <property type="entry name" value="RNA-helicase_DEAD-box_CS"/>
</dbReference>
<dbReference type="Proteomes" id="UP000694419">
    <property type="component" value="Unplaced"/>
</dbReference>
<feature type="compositionally biased region" description="Basic and acidic residues" evidence="14">
    <location>
        <begin position="158"/>
        <end position="193"/>
    </location>
</feature>
<evidence type="ECO:0000256" key="10">
    <source>
        <dbReference type="ARBA" id="ARBA00037954"/>
    </source>
</evidence>
<dbReference type="InterPro" id="IPR014001">
    <property type="entry name" value="Helicase_ATP-bd"/>
</dbReference>
<dbReference type="GO" id="GO:0005634">
    <property type="term" value="C:nucleus"/>
    <property type="evidence" value="ECO:0007669"/>
    <property type="project" value="UniProtKB-SubCell"/>
</dbReference>
<evidence type="ECO:0000256" key="4">
    <source>
        <dbReference type="ARBA" id="ARBA00022741"/>
    </source>
</evidence>
<feature type="compositionally biased region" description="Basic and acidic residues" evidence="14">
    <location>
        <begin position="258"/>
        <end position="286"/>
    </location>
</feature>
<dbReference type="PROSITE" id="PS51192">
    <property type="entry name" value="HELICASE_ATP_BIND_1"/>
    <property type="match status" value="1"/>
</dbReference>
<keyword evidence="6" id="KW-0347">Helicase</keyword>
<evidence type="ECO:0000256" key="8">
    <source>
        <dbReference type="ARBA" id="ARBA00023187"/>
    </source>
</evidence>
<evidence type="ECO:0000259" key="17">
    <source>
        <dbReference type="PROSITE" id="PS51195"/>
    </source>
</evidence>
<feature type="domain" description="Helicase ATP-binding" evidence="15">
    <location>
        <begin position="569"/>
        <end position="774"/>
    </location>
</feature>